<evidence type="ECO:0000313" key="6">
    <source>
        <dbReference type="Proteomes" id="UP001396898"/>
    </source>
</evidence>
<evidence type="ECO:0000256" key="1">
    <source>
        <dbReference type="ARBA" id="ARBA00022741"/>
    </source>
</evidence>
<keyword evidence="1" id="KW-0547">Nucleotide-binding</keyword>
<organism evidence="5 6">
    <name type="scientific">Apiospora marii</name>
    <dbReference type="NCBI Taxonomy" id="335849"/>
    <lineage>
        <taxon>Eukaryota</taxon>
        <taxon>Fungi</taxon>
        <taxon>Dikarya</taxon>
        <taxon>Ascomycota</taxon>
        <taxon>Pezizomycotina</taxon>
        <taxon>Sordariomycetes</taxon>
        <taxon>Xylariomycetidae</taxon>
        <taxon>Amphisphaeriales</taxon>
        <taxon>Apiosporaceae</taxon>
        <taxon>Apiospora</taxon>
    </lineage>
</organism>
<gene>
    <name evidence="5" type="ORF">PG991_002550</name>
</gene>
<evidence type="ECO:0000259" key="4">
    <source>
        <dbReference type="PROSITE" id="PS51379"/>
    </source>
</evidence>
<evidence type="ECO:0000313" key="5">
    <source>
        <dbReference type="EMBL" id="KAK8033152.1"/>
    </source>
</evidence>
<dbReference type="NCBIfam" id="NF009945">
    <property type="entry name" value="PRK13409.1"/>
    <property type="match status" value="1"/>
</dbReference>
<dbReference type="Pfam" id="PF00005">
    <property type="entry name" value="ABC_tran"/>
    <property type="match status" value="2"/>
</dbReference>
<dbReference type="PROSITE" id="PS50893">
    <property type="entry name" value="ABC_TRANSPORTER_2"/>
    <property type="match status" value="2"/>
</dbReference>
<dbReference type="SMART" id="SM00382">
    <property type="entry name" value="AAA"/>
    <property type="match status" value="2"/>
</dbReference>
<dbReference type="CDD" id="cd03236">
    <property type="entry name" value="ABC_RNaseL_inhibitor_domain1"/>
    <property type="match status" value="1"/>
</dbReference>
<comment type="caution">
    <text evidence="5">The sequence shown here is derived from an EMBL/GenBank/DDBJ whole genome shotgun (WGS) entry which is preliminary data.</text>
</comment>
<proteinExistence type="predicted"/>
<dbReference type="SUPFAM" id="SSF54862">
    <property type="entry name" value="4Fe-4S ferredoxins"/>
    <property type="match status" value="1"/>
</dbReference>
<evidence type="ECO:0000259" key="3">
    <source>
        <dbReference type="PROSITE" id="PS50893"/>
    </source>
</evidence>
<feature type="domain" description="4Fe-4S ferredoxin-type" evidence="4">
    <location>
        <begin position="46"/>
        <end position="78"/>
    </location>
</feature>
<dbReference type="InterPro" id="IPR034348">
    <property type="entry name" value="RLI_dom_1"/>
</dbReference>
<feature type="domain" description="ABC transporter" evidence="3">
    <location>
        <begin position="73"/>
        <end position="321"/>
    </location>
</feature>
<dbReference type="InterPro" id="IPR003593">
    <property type="entry name" value="AAA+_ATPase"/>
</dbReference>
<dbReference type="Pfam" id="PF04068">
    <property type="entry name" value="Fer4_RLI"/>
    <property type="match status" value="1"/>
</dbReference>
<dbReference type="InterPro" id="IPR007209">
    <property type="entry name" value="RNaseL-inhib-like_metal-bd_dom"/>
</dbReference>
<evidence type="ECO:0008006" key="7">
    <source>
        <dbReference type="Google" id="ProtNLM"/>
    </source>
</evidence>
<keyword evidence="2" id="KW-0067">ATP-binding</keyword>
<sequence length="610" mass="68481">MSDKLTRIAIVNSDKCKPKKCRQECKKSCPVVRSGKLCIEVAPDSKLAFISESLCVRQIGCGICPKKCPFSAITIINLPTNLESQVTHRYSANSFKLHRLPMPRPGNVLGLVGTNGIGKSTALKILSGKLKPNLGRHENPPDWNDVIKYFRGSELQNYFTKILEDDLKAVVKPQYVDQIPKAIRGPERSVKGLLEGRASLSNLDEVLDTLELRHLMDREVNQLSGGELQRFAIGTVCVQKADVYMFDEPSSYLDVKQRLAAARIIRSLSQSDNYIIVVEHDLSVLDYLSDYVCVLYGRPAIYGVVTLPHSVREGINIFLDGHIPTENLRFRDESLTFRLSEGADDFMVDKVRAFSYPKMEKTLGGFHLNIETGDFTDSEIIVMMGENGTGKTTFCKLLAGALKPDGTQKVPEMKISMKPQTITPKFDGTVRQLFFKKIRPAFLSPQFQTDVVKPLKLEDFIDQEVKNLSGGELQRVAIVLALGIPADIYVIDEPSAYLDSEQRIIAARVIKRFIMHAKKTAFIVEHDFIMATYLADRVIVFDGQPGVDARANTPESLLTGCNTFLKNLDVTFRRDPTNFRPRINKMNSQLDQEQKLNGNYFFLEENEATS</sequence>
<dbReference type="InterPro" id="IPR003439">
    <property type="entry name" value="ABC_transporter-like_ATP-bd"/>
</dbReference>
<dbReference type="PROSITE" id="PS51379">
    <property type="entry name" value="4FE4S_FER_2"/>
    <property type="match status" value="1"/>
</dbReference>
<dbReference type="InterPro" id="IPR017896">
    <property type="entry name" value="4Fe4S_Fe-S-bd"/>
</dbReference>
<dbReference type="InterPro" id="IPR017871">
    <property type="entry name" value="ABC_transporter-like_CS"/>
</dbReference>
<reference evidence="5 6" key="1">
    <citation type="submission" date="2023-01" db="EMBL/GenBank/DDBJ databases">
        <title>Analysis of 21 Apiospora genomes using comparative genomics revels a genus with tremendous synthesis potential of carbohydrate active enzymes and secondary metabolites.</title>
        <authorList>
            <person name="Sorensen T."/>
        </authorList>
    </citation>
    <scope>NUCLEOTIDE SEQUENCE [LARGE SCALE GENOMIC DNA]</scope>
    <source>
        <strain evidence="5 6">CBS 20057</strain>
    </source>
</reference>
<evidence type="ECO:0000256" key="2">
    <source>
        <dbReference type="ARBA" id="ARBA00022840"/>
    </source>
</evidence>
<feature type="domain" description="ABC transporter" evidence="3">
    <location>
        <begin position="346"/>
        <end position="568"/>
    </location>
</feature>
<dbReference type="InterPro" id="IPR027417">
    <property type="entry name" value="P-loop_NTPase"/>
</dbReference>
<dbReference type="PANTHER" id="PTHR19248">
    <property type="entry name" value="ATP-BINDING TRANSPORT PROTEIN-RELATED"/>
    <property type="match status" value="1"/>
</dbReference>
<dbReference type="PRINTS" id="PR01868">
    <property type="entry name" value="ABCEFAMILY"/>
</dbReference>
<dbReference type="Proteomes" id="UP001396898">
    <property type="component" value="Unassembled WGS sequence"/>
</dbReference>
<accession>A0ABR1SFQ8</accession>
<dbReference type="Gene3D" id="3.40.50.300">
    <property type="entry name" value="P-loop containing nucleotide triphosphate hydrolases"/>
    <property type="match status" value="2"/>
</dbReference>
<dbReference type="InterPro" id="IPR013283">
    <property type="entry name" value="RLI1"/>
</dbReference>
<dbReference type="PROSITE" id="PS00211">
    <property type="entry name" value="ABC_TRANSPORTER_1"/>
    <property type="match status" value="1"/>
</dbReference>
<protein>
    <recommendedName>
        <fullName evidence="7">Translation initiation factor RLI1</fullName>
    </recommendedName>
</protein>
<dbReference type="SUPFAM" id="SSF52540">
    <property type="entry name" value="P-loop containing nucleoside triphosphate hydrolases"/>
    <property type="match status" value="2"/>
</dbReference>
<name>A0ABR1SFQ8_9PEZI</name>
<keyword evidence="6" id="KW-1185">Reference proteome</keyword>
<dbReference type="EMBL" id="JAQQWI010000006">
    <property type="protein sequence ID" value="KAK8033152.1"/>
    <property type="molecule type" value="Genomic_DNA"/>
</dbReference>